<comment type="caution">
    <text evidence="2">The sequence shown here is derived from an EMBL/GenBank/DDBJ whole genome shotgun (WGS) entry which is preliminary data.</text>
</comment>
<accession>A0ABQ8SWU3</accession>
<keyword evidence="1" id="KW-1133">Transmembrane helix</keyword>
<sequence>MRYFLSYADGQHSSWDSIFTDDLILNSSFLNSSIQGTGIYTCLTISRSYLDSFLQYKLKKTMQDGDLIRALMRILSYAVTQLSDITFIMITVVIVIIVIVIIIIIMLVIIIIITMLVIIIIVMVIVIILMIILLLLMRMNVNMQIINVHHTRIQFSIPWKAYLCWAVEGVVDLVLLHFLDSGNGPEYTTRKVQDNREDLELNGLQQLLVYADYVNMLGKNPQTIRENTEILREIISRSMTFVPRKKLILSRLRTSHNLRDITQGKYKNVIKWYKIPQMTVTGVESPPNETPDNSFRHVSGVRTSIIVLRQQYIVFEHIYMILNLQAFDVVTSIEYNVFLATLFQIDFKEPERSLPPSHKPAIGPCPVQH</sequence>
<dbReference type="EMBL" id="JAJSOF020000019">
    <property type="protein sequence ID" value="KAJ4438246.1"/>
    <property type="molecule type" value="Genomic_DNA"/>
</dbReference>
<keyword evidence="1" id="KW-0812">Transmembrane</keyword>
<dbReference type="Proteomes" id="UP001148838">
    <property type="component" value="Unassembled WGS sequence"/>
</dbReference>
<organism evidence="2 3">
    <name type="scientific">Periplaneta americana</name>
    <name type="common">American cockroach</name>
    <name type="synonym">Blatta americana</name>
    <dbReference type="NCBI Taxonomy" id="6978"/>
    <lineage>
        <taxon>Eukaryota</taxon>
        <taxon>Metazoa</taxon>
        <taxon>Ecdysozoa</taxon>
        <taxon>Arthropoda</taxon>
        <taxon>Hexapoda</taxon>
        <taxon>Insecta</taxon>
        <taxon>Pterygota</taxon>
        <taxon>Neoptera</taxon>
        <taxon>Polyneoptera</taxon>
        <taxon>Dictyoptera</taxon>
        <taxon>Blattodea</taxon>
        <taxon>Blattoidea</taxon>
        <taxon>Blattidae</taxon>
        <taxon>Blattinae</taxon>
        <taxon>Periplaneta</taxon>
    </lineage>
</organism>
<evidence type="ECO:0000313" key="3">
    <source>
        <dbReference type="Proteomes" id="UP001148838"/>
    </source>
</evidence>
<feature type="transmembrane region" description="Helical" evidence="1">
    <location>
        <begin position="85"/>
        <end position="112"/>
    </location>
</feature>
<protein>
    <submittedName>
        <fullName evidence="2">Uncharacterized protein</fullName>
    </submittedName>
</protein>
<keyword evidence="1" id="KW-0472">Membrane</keyword>
<keyword evidence="3" id="KW-1185">Reference proteome</keyword>
<evidence type="ECO:0000313" key="2">
    <source>
        <dbReference type="EMBL" id="KAJ4438246.1"/>
    </source>
</evidence>
<name>A0ABQ8SWU3_PERAM</name>
<evidence type="ECO:0000256" key="1">
    <source>
        <dbReference type="SAM" id="Phobius"/>
    </source>
</evidence>
<gene>
    <name evidence="2" type="ORF">ANN_14185</name>
</gene>
<feature type="transmembrane region" description="Helical" evidence="1">
    <location>
        <begin position="118"/>
        <end position="137"/>
    </location>
</feature>
<reference evidence="2 3" key="1">
    <citation type="journal article" date="2022" name="Allergy">
        <title>Genome assembly and annotation of Periplaneta americana reveal a comprehensive cockroach allergen profile.</title>
        <authorList>
            <person name="Wang L."/>
            <person name="Xiong Q."/>
            <person name="Saelim N."/>
            <person name="Wang L."/>
            <person name="Nong W."/>
            <person name="Wan A.T."/>
            <person name="Shi M."/>
            <person name="Liu X."/>
            <person name="Cao Q."/>
            <person name="Hui J.H.L."/>
            <person name="Sookrung N."/>
            <person name="Leung T.F."/>
            <person name="Tungtrongchitr A."/>
            <person name="Tsui S.K.W."/>
        </authorList>
    </citation>
    <scope>NUCLEOTIDE SEQUENCE [LARGE SCALE GENOMIC DNA]</scope>
    <source>
        <strain evidence="2">PWHHKU_190912</strain>
    </source>
</reference>
<proteinExistence type="predicted"/>